<dbReference type="EMBL" id="FLUV01002004">
    <property type="protein sequence ID" value="SBW26106.1"/>
    <property type="molecule type" value="Genomic_DNA"/>
</dbReference>
<name>A0A1C3P8I2_9ACTN</name>
<comment type="cofactor">
    <cofactor evidence="1">
        <name>Mg(2+)</name>
        <dbReference type="ChEBI" id="CHEBI:18420"/>
    </cofactor>
</comment>
<dbReference type="Gene3D" id="3.90.1560.10">
    <property type="entry name" value="ComB-like"/>
    <property type="match status" value="1"/>
</dbReference>
<proteinExistence type="inferred from homology"/>
<evidence type="ECO:0000256" key="3">
    <source>
        <dbReference type="ARBA" id="ARBA00012953"/>
    </source>
</evidence>
<dbReference type="Pfam" id="PF04029">
    <property type="entry name" value="2-ph_phosp"/>
    <property type="match status" value="1"/>
</dbReference>
<dbReference type="GO" id="GO:0050545">
    <property type="term" value="F:sulfopyruvate decarboxylase activity"/>
    <property type="evidence" value="ECO:0007669"/>
    <property type="project" value="TreeGrafter"/>
</dbReference>
<evidence type="ECO:0000256" key="2">
    <source>
        <dbReference type="ARBA" id="ARBA00009997"/>
    </source>
</evidence>
<dbReference type="InterPro" id="IPR005238">
    <property type="entry name" value="ComB-like"/>
</dbReference>
<accession>A0A1C3P8I2</accession>
<gene>
    <name evidence="8" type="ORF">FDG2_4785</name>
</gene>
<evidence type="ECO:0000256" key="7">
    <source>
        <dbReference type="ARBA" id="ARBA00033711"/>
    </source>
</evidence>
<protein>
    <recommendedName>
        <fullName evidence="4">Probable 2-phosphosulfolactate phosphatase</fullName>
        <ecNumber evidence="3">3.1.3.71</ecNumber>
    </recommendedName>
</protein>
<organism evidence="8 9">
    <name type="scientific">Candidatus Protofrankia californiensis</name>
    <dbReference type="NCBI Taxonomy" id="1839754"/>
    <lineage>
        <taxon>Bacteria</taxon>
        <taxon>Bacillati</taxon>
        <taxon>Actinomycetota</taxon>
        <taxon>Actinomycetes</taxon>
        <taxon>Frankiales</taxon>
        <taxon>Frankiaceae</taxon>
        <taxon>Protofrankia</taxon>
    </lineage>
</organism>
<dbReference type="AlphaFoldDB" id="A0A1C3P8I2"/>
<keyword evidence="9" id="KW-1185">Reference proteome</keyword>
<comment type="catalytic activity">
    <reaction evidence="7">
        <text>(2R)-O-phospho-3-sulfolactate + H2O = (2R)-3-sulfolactate + phosphate</text>
        <dbReference type="Rhea" id="RHEA:23416"/>
        <dbReference type="ChEBI" id="CHEBI:15377"/>
        <dbReference type="ChEBI" id="CHEBI:15597"/>
        <dbReference type="ChEBI" id="CHEBI:43474"/>
        <dbReference type="ChEBI" id="CHEBI:58738"/>
        <dbReference type="EC" id="3.1.3.71"/>
    </reaction>
</comment>
<dbReference type="InterPro" id="IPR036702">
    <property type="entry name" value="ComB-like_sf"/>
</dbReference>
<reference evidence="9" key="1">
    <citation type="submission" date="2016-02" db="EMBL/GenBank/DDBJ databases">
        <authorList>
            <person name="Wibberg D."/>
        </authorList>
    </citation>
    <scope>NUCLEOTIDE SEQUENCE [LARGE SCALE GENOMIC DNA]</scope>
</reference>
<dbReference type="EC" id="3.1.3.71" evidence="3"/>
<evidence type="ECO:0000256" key="6">
    <source>
        <dbReference type="ARBA" id="ARBA00022842"/>
    </source>
</evidence>
<evidence type="ECO:0000313" key="8">
    <source>
        <dbReference type="EMBL" id="SBW26106.1"/>
    </source>
</evidence>
<dbReference type="PANTHER" id="PTHR37311:SF1">
    <property type="entry name" value="2-PHOSPHOSULFOLACTATE PHOSPHATASE-RELATED"/>
    <property type="match status" value="1"/>
</dbReference>
<comment type="similarity">
    <text evidence="2">Belongs to the ComB family.</text>
</comment>
<dbReference type="SUPFAM" id="SSF142823">
    <property type="entry name" value="ComB-like"/>
    <property type="match status" value="1"/>
</dbReference>
<evidence type="ECO:0000256" key="1">
    <source>
        <dbReference type="ARBA" id="ARBA00001946"/>
    </source>
</evidence>
<dbReference type="GO" id="GO:0050532">
    <property type="term" value="F:2-phosphosulfolactate phosphatase activity"/>
    <property type="evidence" value="ECO:0007669"/>
    <property type="project" value="UniProtKB-EC"/>
</dbReference>
<dbReference type="Proteomes" id="UP000199013">
    <property type="component" value="Unassembled WGS sequence"/>
</dbReference>
<keyword evidence="8" id="KW-0449">Lipoprotein</keyword>
<evidence type="ECO:0000256" key="4">
    <source>
        <dbReference type="ARBA" id="ARBA00021948"/>
    </source>
</evidence>
<dbReference type="GO" id="GO:0000287">
    <property type="term" value="F:magnesium ion binding"/>
    <property type="evidence" value="ECO:0007669"/>
    <property type="project" value="InterPro"/>
</dbReference>
<dbReference type="PANTHER" id="PTHR37311">
    <property type="entry name" value="2-PHOSPHOSULFOLACTATE PHOSPHATASE-RELATED"/>
    <property type="match status" value="1"/>
</dbReference>
<evidence type="ECO:0000256" key="5">
    <source>
        <dbReference type="ARBA" id="ARBA00022801"/>
    </source>
</evidence>
<keyword evidence="6" id="KW-0460">Magnesium</keyword>
<evidence type="ECO:0000313" key="9">
    <source>
        <dbReference type="Proteomes" id="UP000199013"/>
    </source>
</evidence>
<keyword evidence="5" id="KW-0378">Hydrolase</keyword>
<sequence length="266" mass="27309">MHVAEQRPFSVRFGWGAEDLAVLARASDVIVIVDVLRFTTAVAVATARGAHVLPFRWRDASAPRFAVEQGAVLAGLREDPATPWSLSPTDLAGIPAGTRLVLPSPNGAALSAAAIELGTTVVAGCLRNAAAVGALLAAEVAAGHRVAVIAAGERWPDPAGIPHAGPLRPVVEDLLGAGAVIARTVDAGVLTRVPISPEARAAMAAFRAAEPDLHDELRGSVSGRELLALGWDDDVASAARLDVDPVVPTLHDGAFTALQCATGPIR</sequence>